<protein>
    <submittedName>
        <fullName evidence="1">DUF1850 domain-containing protein</fullName>
    </submittedName>
</protein>
<dbReference type="GeneID" id="39850874"/>
<proteinExistence type="predicted"/>
<reference evidence="1 2" key="1">
    <citation type="journal article" date="2019" name="Nat. Commun.">
        <title>A new type of DNA phosphorothioation-based antiviral system in archaea.</title>
        <authorList>
            <person name="Xiong L."/>
            <person name="Liu S."/>
            <person name="Chen S."/>
            <person name="Xiao Y."/>
            <person name="Zhu B."/>
            <person name="Gao Y."/>
            <person name="Zhang Y."/>
            <person name="Chen B."/>
            <person name="Luo J."/>
            <person name="Deng Z."/>
            <person name="Chen X."/>
            <person name="Wang L."/>
            <person name="Chen S."/>
        </authorList>
    </citation>
    <scope>NUCLEOTIDE SEQUENCE [LARGE SCALE GENOMIC DNA]</scope>
    <source>
        <strain evidence="1 2">JCM 10635</strain>
    </source>
</reference>
<dbReference type="InterPro" id="IPR015001">
    <property type="entry name" value="DUF1850"/>
</dbReference>
<dbReference type="Proteomes" id="UP000296822">
    <property type="component" value="Chromosome"/>
</dbReference>
<evidence type="ECO:0000313" key="1">
    <source>
        <dbReference type="EMBL" id="QCC54150.1"/>
    </source>
</evidence>
<dbReference type="EMBL" id="CP031305">
    <property type="protein sequence ID" value="QCC54150.1"/>
    <property type="molecule type" value="Genomic_DNA"/>
</dbReference>
<sequence length="174" mass="18791">MHQPTHRYIAVVVLAVLLATAAVVAAVPSERTLVVTDADTGEQLLEQPVDEGTEVTLAYTHSVEKTPVEDIYVVDGTTLELDRMVFHSHGAGLPTAGGIEKTDDGFVLPLNESYEEVVVAPRTVPGHELVVGEKRHDLVALTDGSVVITVAEQRLTDQVPLQLPFDDRSAQLIH</sequence>
<dbReference type="RefSeq" id="WP_006065460.1">
    <property type="nucleotide sequence ID" value="NZ_CP031305.1"/>
</dbReference>
<organism evidence="1 2">
    <name type="scientific">Natronorubrum bangense</name>
    <dbReference type="NCBI Taxonomy" id="61858"/>
    <lineage>
        <taxon>Archaea</taxon>
        <taxon>Methanobacteriati</taxon>
        <taxon>Methanobacteriota</taxon>
        <taxon>Stenosarchaea group</taxon>
        <taxon>Halobacteria</taxon>
        <taxon>Halobacteriales</taxon>
        <taxon>Natrialbaceae</taxon>
        <taxon>Natronorubrum</taxon>
    </lineage>
</organism>
<dbReference type="Pfam" id="PF08905">
    <property type="entry name" value="DUF1850"/>
    <property type="match status" value="1"/>
</dbReference>
<evidence type="ECO:0000313" key="2">
    <source>
        <dbReference type="Proteomes" id="UP000296822"/>
    </source>
</evidence>
<gene>
    <name evidence="1" type="ORF">DV706_06400</name>
</gene>
<dbReference type="AlphaFoldDB" id="A0A4D6HK47"/>
<name>A0A4D6HK47_9EURY</name>
<accession>A0A4D6HK47</accession>
<dbReference type="KEGG" id="nbg:DV706_06400"/>